<dbReference type="PANTHER" id="PTHR42850:SF4">
    <property type="entry name" value="ZINC-DEPENDENT ENDOPOLYPHOSPHATASE"/>
    <property type="match status" value="1"/>
</dbReference>
<accession>A0A9P8CWA9</accession>
<dbReference type="GO" id="GO:0005737">
    <property type="term" value="C:cytoplasm"/>
    <property type="evidence" value="ECO:0007669"/>
    <property type="project" value="TreeGrafter"/>
</dbReference>
<evidence type="ECO:0000313" key="4">
    <source>
        <dbReference type="EMBL" id="KAG9322913.1"/>
    </source>
</evidence>
<dbReference type="SUPFAM" id="SSF56300">
    <property type="entry name" value="Metallo-dependent phosphatases"/>
    <property type="match status" value="1"/>
</dbReference>
<dbReference type="InterPro" id="IPR004843">
    <property type="entry name" value="Calcineurin-like_PHP"/>
</dbReference>
<feature type="region of interest" description="Disordered" evidence="1">
    <location>
        <begin position="224"/>
        <end position="247"/>
    </location>
</feature>
<dbReference type="EMBL" id="JAIFTL010000124">
    <property type="protein sequence ID" value="KAG9322913.1"/>
    <property type="molecule type" value="Genomic_DNA"/>
</dbReference>
<dbReference type="GO" id="GO:0016791">
    <property type="term" value="F:phosphatase activity"/>
    <property type="evidence" value="ECO:0007669"/>
    <property type="project" value="TreeGrafter"/>
</dbReference>
<dbReference type="InterPro" id="IPR050126">
    <property type="entry name" value="Ap4A_hydrolase"/>
</dbReference>
<evidence type="ECO:0000256" key="2">
    <source>
        <dbReference type="SAM" id="SignalP"/>
    </source>
</evidence>
<gene>
    <name evidence="4" type="ORF">KVV02_003440</name>
</gene>
<dbReference type="Proteomes" id="UP000717515">
    <property type="component" value="Unassembled WGS sequence"/>
</dbReference>
<feature type="signal peptide" evidence="2">
    <location>
        <begin position="1"/>
        <end position="19"/>
    </location>
</feature>
<dbReference type="PANTHER" id="PTHR42850">
    <property type="entry name" value="METALLOPHOSPHOESTERASE"/>
    <property type="match status" value="1"/>
</dbReference>
<dbReference type="GO" id="GO:0000298">
    <property type="term" value="F:endopolyphosphatase activity"/>
    <property type="evidence" value="ECO:0007669"/>
    <property type="project" value="TreeGrafter"/>
</dbReference>
<protein>
    <recommendedName>
        <fullName evidence="3">Calcineurin-like phosphoesterase domain-containing protein</fullName>
    </recommendedName>
</protein>
<dbReference type="InterPro" id="IPR029052">
    <property type="entry name" value="Metallo-depent_PP-like"/>
</dbReference>
<feature type="domain" description="Calcineurin-like phosphoesterase" evidence="3">
    <location>
        <begin position="105"/>
        <end position="186"/>
    </location>
</feature>
<dbReference type="GO" id="GO:0006798">
    <property type="term" value="P:polyphosphate catabolic process"/>
    <property type="evidence" value="ECO:0007669"/>
    <property type="project" value="TreeGrafter"/>
</dbReference>
<comment type="caution">
    <text evidence="4">The sequence shown here is derived from an EMBL/GenBank/DDBJ whole genome shotgun (WGS) entry which is preliminary data.</text>
</comment>
<reference evidence="4" key="1">
    <citation type="submission" date="2021-07" db="EMBL/GenBank/DDBJ databases">
        <title>Draft genome of Mortierella alpina, strain LL118, isolated from an aspen leaf litter sample.</title>
        <authorList>
            <person name="Yang S."/>
            <person name="Vinatzer B.A."/>
        </authorList>
    </citation>
    <scope>NUCLEOTIDE SEQUENCE</scope>
    <source>
        <strain evidence="4">LL118</strain>
    </source>
</reference>
<dbReference type="Pfam" id="PF00149">
    <property type="entry name" value="Metallophos"/>
    <property type="match status" value="1"/>
</dbReference>
<organism evidence="4 5">
    <name type="scientific">Mortierella alpina</name>
    <name type="common">Oleaginous fungus</name>
    <name type="synonym">Mortierella renispora</name>
    <dbReference type="NCBI Taxonomy" id="64518"/>
    <lineage>
        <taxon>Eukaryota</taxon>
        <taxon>Fungi</taxon>
        <taxon>Fungi incertae sedis</taxon>
        <taxon>Mucoromycota</taxon>
        <taxon>Mortierellomycotina</taxon>
        <taxon>Mortierellomycetes</taxon>
        <taxon>Mortierellales</taxon>
        <taxon>Mortierellaceae</taxon>
        <taxon>Mortierella</taxon>
    </lineage>
</organism>
<evidence type="ECO:0000259" key="3">
    <source>
        <dbReference type="Pfam" id="PF00149"/>
    </source>
</evidence>
<evidence type="ECO:0000313" key="5">
    <source>
        <dbReference type="Proteomes" id="UP000717515"/>
    </source>
</evidence>
<proteinExistence type="predicted"/>
<keyword evidence="2" id="KW-0732">Signal</keyword>
<dbReference type="AlphaFoldDB" id="A0A9P8CWA9"/>
<feature type="chain" id="PRO_5040244886" description="Calcineurin-like phosphoesterase domain-containing protein" evidence="2">
    <location>
        <begin position="20"/>
        <end position="393"/>
    </location>
</feature>
<sequence>MALGTVLLVLLFTASRWHTAIYPRNRDERIIVHSQSLHSFSPIDGYTTANNHLSPPPFHADFKEPDTPPRSLPSDPYAQYIYQQDLDLSRRSLFMGARHPRKPRRTIVVGDVHGSLDGLNRFLNNVRFDTKRDLLVLAGDLVAKGPQSLEVIDRARQLNAKCVRGNHEDKIIRWRGYLDSLSKTDREALAIEEEDDLEDELKDDSEDDQVNEISLVETFFSNDSNLDGSMQRKRKRKPKVPSDLNRRSEHYTIARALTKDQYDYIRSCPLILTIPRELSVRNIPVHIVHAGIDPTHNIRKQHPWVLVNIRNVLEDGTPSRKKSQGEGWSKAFNDLHDKRSKRDFLVVYGHDAGRSLNVRKWSIGLDTGCVYGRELTGYVVETGEIRSVPCPRA</sequence>
<name>A0A9P8CWA9_MORAP</name>
<dbReference type="Gene3D" id="3.60.21.10">
    <property type="match status" value="1"/>
</dbReference>
<evidence type="ECO:0000256" key="1">
    <source>
        <dbReference type="SAM" id="MobiDB-lite"/>
    </source>
</evidence>